<dbReference type="GO" id="GO:0005886">
    <property type="term" value="C:plasma membrane"/>
    <property type="evidence" value="ECO:0007669"/>
    <property type="project" value="TreeGrafter"/>
</dbReference>
<evidence type="ECO:0000259" key="10">
    <source>
        <dbReference type="Pfam" id="PF12621"/>
    </source>
</evidence>
<keyword evidence="14" id="KW-1185">Reference proteome</keyword>
<feature type="region of interest" description="Disordered" evidence="7">
    <location>
        <begin position="514"/>
        <end position="544"/>
    </location>
</feature>
<dbReference type="InterPro" id="IPR027815">
    <property type="entry name" value="CSC1/OSCA1-like_cyt"/>
</dbReference>
<evidence type="ECO:0000256" key="4">
    <source>
        <dbReference type="ARBA" id="ARBA00022692"/>
    </source>
</evidence>
<feature type="transmembrane region" description="Helical" evidence="8">
    <location>
        <begin position="755"/>
        <end position="779"/>
    </location>
</feature>
<keyword evidence="4 8" id="KW-0812">Transmembrane</keyword>
<dbReference type="GO" id="GO:0005227">
    <property type="term" value="F:calcium-activated cation channel activity"/>
    <property type="evidence" value="ECO:0007669"/>
    <property type="project" value="InterPro"/>
</dbReference>
<feature type="compositionally biased region" description="Polar residues" evidence="7">
    <location>
        <begin position="8"/>
        <end position="22"/>
    </location>
</feature>
<evidence type="ECO:0000313" key="13">
    <source>
        <dbReference type="EMBL" id="RKF61683.1"/>
    </source>
</evidence>
<reference evidence="13 14" key="1">
    <citation type="journal article" date="2018" name="BMC Genomics">
        <title>Comparative genome analyses reveal sequence features reflecting distinct modes of host-adaptation between dicot and monocot powdery mildew.</title>
        <authorList>
            <person name="Wu Y."/>
            <person name="Ma X."/>
            <person name="Pan Z."/>
            <person name="Kale S.D."/>
            <person name="Song Y."/>
            <person name="King H."/>
            <person name="Zhang Q."/>
            <person name="Presley C."/>
            <person name="Deng X."/>
            <person name="Wei C.I."/>
            <person name="Xiao S."/>
        </authorList>
    </citation>
    <scope>NUCLEOTIDE SEQUENCE [LARGE SCALE GENOMIC DNA]</scope>
    <source>
        <strain evidence="13">UMSG2</strain>
    </source>
</reference>
<dbReference type="Pfam" id="PF02714">
    <property type="entry name" value="RSN1_7TM"/>
    <property type="match status" value="1"/>
</dbReference>
<proteinExistence type="inferred from homology"/>
<evidence type="ECO:0000256" key="2">
    <source>
        <dbReference type="ARBA" id="ARBA00007779"/>
    </source>
</evidence>
<dbReference type="InterPro" id="IPR032880">
    <property type="entry name" value="CSC1/OSCA1-like_N"/>
</dbReference>
<evidence type="ECO:0000256" key="8">
    <source>
        <dbReference type="SAM" id="Phobius"/>
    </source>
</evidence>
<dbReference type="OrthoDB" id="1076608at2759"/>
<evidence type="ECO:0000259" key="12">
    <source>
        <dbReference type="Pfam" id="PF14703"/>
    </source>
</evidence>
<dbReference type="InterPro" id="IPR022257">
    <property type="entry name" value="PHM7_ext"/>
</dbReference>
<organism evidence="13 14">
    <name type="scientific">Erysiphe neolycopersici</name>
    <dbReference type="NCBI Taxonomy" id="212602"/>
    <lineage>
        <taxon>Eukaryota</taxon>
        <taxon>Fungi</taxon>
        <taxon>Dikarya</taxon>
        <taxon>Ascomycota</taxon>
        <taxon>Pezizomycotina</taxon>
        <taxon>Leotiomycetes</taxon>
        <taxon>Erysiphales</taxon>
        <taxon>Erysiphaceae</taxon>
        <taxon>Erysiphe</taxon>
    </lineage>
</organism>
<comment type="subcellular location">
    <subcellularLocation>
        <location evidence="1">Membrane</location>
        <topology evidence="1">Multi-pass membrane protein</topology>
    </subcellularLocation>
</comment>
<feature type="domain" description="CSC1/OSCA1-like cytosolic" evidence="12">
    <location>
        <begin position="582"/>
        <end position="696"/>
    </location>
</feature>
<dbReference type="InterPro" id="IPR003864">
    <property type="entry name" value="CSC1/OSCA1-like_7TM"/>
</dbReference>
<feature type="compositionally biased region" description="Polar residues" evidence="7">
    <location>
        <begin position="1057"/>
        <end position="1069"/>
    </location>
</feature>
<comment type="similarity">
    <text evidence="2">Belongs to the CSC1 (TC 1.A.17) family.</text>
</comment>
<sequence>MINRKMSDNNISTNSFPTNSPLPNAQSQQGISLVAFFSALTISLIVFAVQLLAFLLLRNKLARIFKPKTYLVPENERTDPPPRSPWGWLFALFKFKDQEIIRKCGLDAYFFSRYLKTLLVIFIPLAVVLIPVLVPLNYIGGRGSYYKQKLALGIREGLINETLAANITGLDTLAWGNVRPSQTDRYWAHLIFAILVIIWVCGVFFCELRIYIRVRQDYLTSPEHRLRASATTVLVSAIPKKWLTEEALTRMFEVFPGGVRNIWINRNYDKLLLKIQERQYIFGLLESSQTQLIRLAKKAQMVQSEKDERKKAQEARCKPKLTKKDKQEKLREADVQAEHLAKSGGHSTGDLPRTIDDALTEEDSEAISSPLRSSMRSLHLHTLSSVSQGIGKGIDSVGRAGETVIVGARYMGRNLEHHFEGNNGFMDIQESPLGDQDYDKYGRFIGKDVVDARCGEGNQNSSGNREFQGGTEPVIERNLNEIQHPNSYNNGCNHNSKSSNKCWEFWKHPPTRFNTPTPAGYKSRDNSSSFSGTKTKETSSESDNDHNYKNTSIFSWLLSFLDFEKNDSNEYPIAYNINYDENSEDAAWQKYLKVKDRPTHLVPLFSWTPRWLPGIPIMNKKVDTIYWCRKELARLNLEIEIDQKHPDKFPLMNSAFIQFNHQVAAHMACQSVSYHVPKQMAPRTVEVSPKDVLWDNMSVKWWEAWLRTTVIVGIVVAMVILWASPVAWTASLAQVSTLASRFPFLRWLEDIPGNIVQAVSGVLPAIILAILLLLVPMILQYLAFLQGAQTGTEQQGSLQIYYFIFLFVQVFLVVSISGGTVAALGSATNITTIPDTLATQLPKAANYFFSYMILQALSSSSGGLLQVPTLLQWYIWPKLVDSTARDKWTRNTTLPTITWGTIFPVYTNFACIALIYSVIAPVIIIFAIITFSLLWIAQRYNMLYVFRFHLDTGGLLYPRAINQTFTGLYVMELCLVGLFFLVQDEQGSQACVPQAIIMITFFFLTIIYQFLLNKSFGPLLHHLPITFENEAVLRDREFELRQAKRLGLSFDDDMENGFTQNDENTQVNKPSRKSKMNLCSTKSVHDAGSWAKKSGKNITSKVLGNSIDSEDGLEETATLKEHTKSGEMRHNGRRKRRRDLEAQRKIADALYGGYNDDIEDLTPEERDVLVKRAFQHSALRARRPTIWIPRDDIGVSDDEIRRTREFAGNSIWISNIGAALDGKARVVYGRNPPDFSEVDLINL</sequence>
<feature type="domain" description="CSC1/OSCA1-like cytosolic" evidence="12">
    <location>
        <begin position="231"/>
        <end position="303"/>
    </location>
</feature>
<feature type="region of interest" description="Disordered" evidence="7">
    <location>
        <begin position="1"/>
        <end position="22"/>
    </location>
</feature>
<dbReference type="Pfam" id="PF13967">
    <property type="entry name" value="RSN1_TM"/>
    <property type="match status" value="1"/>
</dbReference>
<feature type="transmembrane region" description="Helical" evidence="8">
    <location>
        <begin position="994"/>
        <end position="1012"/>
    </location>
</feature>
<dbReference type="InterPro" id="IPR045122">
    <property type="entry name" value="Csc1-like"/>
</dbReference>
<dbReference type="PANTHER" id="PTHR13018">
    <property type="entry name" value="PROBABLE MEMBRANE PROTEIN DUF221-RELATED"/>
    <property type="match status" value="1"/>
</dbReference>
<feature type="region of interest" description="Disordered" evidence="7">
    <location>
        <begin position="306"/>
        <end position="330"/>
    </location>
</feature>
<accession>A0A420HW56</accession>
<feature type="compositionally biased region" description="Basic and acidic residues" evidence="7">
    <location>
        <begin position="1118"/>
        <end position="1130"/>
    </location>
</feature>
<evidence type="ECO:0000256" key="3">
    <source>
        <dbReference type="ARBA" id="ARBA00022448"/>
    </source>
</evidence>
<evidence type="ECO:0000259" key="11">
    <source>
        <dbReference type="Pfam" id="PF13967"/>
    </source>
</evidence>
<feature type="region of interest" description="Disordered" evidence="7">
    <location>
        <begin position="1055"/>
        <end position="1079"/>
    </location>
</feature>
<feature type="transmembrane region" description="Helical" evidence="8">
    <location>
        <begin position="31"/>
        <end position="57"/>
    </location>
</feature>
<feature type="domain" description="10TM putative phosphate transporter extracellular tail" evidence="10">
    <location>
        <begin position="1149"/>
        <end position="1234"/>
    </location>
</feature>
<dbReference type="EMBL" id="MCFK01003982">
    <property type="protein sequence ID" value="RKF61683.1"/>
    <property type="molecule type" value="Genomic_DNA"/>
</dbReference>
<dbReference type="AlphaFoldDB" id="A0A420HW56"/>
<dbReference type="Pfam" id="PF14703">
    <property type="entry name" value="PHM7_cyt"/>
    <property type="match status" value="2"/>
</dbReference>
<evidence type="ECO:0000256" key="1">
    <source>
        <dbReference type="ARBA" id="ARBA00004141"/>
    </source>
</evidence>
<dbReference type="Proteomes" id="UP000286134">
    <property type="component" value="Unassembled WGS sequence"/>
</dbReference>
<feature type="compositionally biased region" description="Basic and acidic residues" evidence="7">
    <location>
        <begin position="534"/>
        <end position="544"/>
    </location>
</feature>
<keyword evidence="5 8" id="KW-1133">Transmembrane helix</keyword>
<dbReference type="Pfam" id="PF12621">
    <property type="entry name" value="PHM7_ext"/>
    <property type="match status" value="1"/>
</dbReference>
<keyword evidence="3" id="KW-0813">Transport</keyword>
<feature type="transmembrane region" description="Helical" evidence="8">
    <location>
        <begin position="965"/>
        <end position="982"/>
    </location>
</feature>
<feature type="transmembrane region" description="Helical" evidence="8">
    <location>
        <begin position="118"/>
        <end position="139"/>
    </location>
</feature>
<name>A0A420HW56_9PEZI</name>
<feature type="transmembrane region" description="Helical" evidence="8">
    <location>
        <begin position="800"/>
        <end position="828"/>
    </location>
</feature>
<dbReference type="PANTHER" id="PTHR13018:SF20">
    <property type="entry name" value="SPORULATION-SPECIFIC PROTEIN 75"/>
    <property type="match status" value="1"/>
</dbReference>
<feature type="domain" description="CSC1/OSCA1-like 7TM region" evidence="9">
    <location>
        <begin position="707"/>
        <end position="979"/>
    </location>
</feature>
<keyword evidence="6 8" id="KW-0472">Membrane</keyword>
<feature type="region of interest" description="Disordered" evidence="7">
    <location>
        <begin position="1118"/>
        <end position="1139"/>
    </location>
</feature>
<feature type="transmembrane region" description="Helical" evidence="8">
    <location>
        <begin position="186"/>
        <end position="206"/>
    </location>
</feature>
<feature type="transmembrane region" description="Helical" evidence="8">
    <location>
        <begin position="848"/>
        <end position="876"/>
    </location>
</feature>
<protein>
    <submittedName>
        <fullName evidence="13">Uncharacterized protein RSN1</fullName>
    </submittedName>
</protein>
<evidence type="ECO:0000256" key="6">
    <source>
        <dbReference type="ARBA" id="ARBA00023136"/>
    </source>
</evidence>
<feature type="transmembrane region" description="Helical" evidence="8">
    <location>
        <begin position="913"/>
        <end position="937"/>
    </location>
</feature>
<gene>
    <name evidence="13" type="ORF">OnM2_039013</name>
</gene>
<dbReference type="STRING" id="212602.A0A420HW56"/>
<comment type="caution">
    <text evidence="13">The sequence shown here is derived from an EMBL/GenBank/DDBJ whole genome shotgun (WGS) entry which is preliminary data.</text>
</comment>
<evidence type="ECO:0000256" key="5">
    <source>
        <dbReference type="ARBA" id="ARBA00022989"/>
    </source>
</evidence>
<feature type="transmembrane region" description="Helical" evidence="8">
    <location>
        <begin position="710"/>
        <end position="735"/>
    </location>
</feature>
<evidence type="ECO:0000259" key="9">
    <source>
        <dbReference type="Pfam" id="PF02714"/>
    </source>
</evidence>
<evidence type="ECO:0000256" key="7">
    <source>
        <dbReference type="SAM" id="MobiDB-lite"/>
    </source>
</evidence>
<feature type="domain" description="CSC1/OSCA1-like N-terminal transmembrane" evidence="11">
    <location>
        <begin position="35"/>
        <end position="205"/>
    </location>
</feature>
<evidence type="ECO:0000313" key="14">
    <source>
        <dbReference type="Proteomes" id="UP000286134"/>
    </source>
</evidence>